<organism evidence="2 3">
    <name type="scientific">Nicotiana attenuata</name>
    <name type="common">Coyote tobacco</name>
    <dbReference type="NCBI Taxonomy" id="49451"/>
    <lineage>
        <taxon>Eukaryota</taxon>
        <taxon>Viridiplantae</taxon>
        <taxon>Streptophyta</taxon>
        <taxon>Embryophyta</taxon>
        <taxon>Tracheophyta</taxon>
        <taxon>Spermatophyta</taxon>
        <taxon>Magnoliopsida</taxon>
        <taxon>eudicotyledons</taxon>
        <taxon>Gunneridae</taxon>
        <taxon>Pentapetalae</taxon>
        <taxon>asterids</taxon>
        <taxon>lamiids</taxon>
        <taxon>Solanales</taxon>
        <taxon>Solanaceae</taxon>
        <taxon>Nicotianoideae</taxon>
        <taxon>Nicotianeae</taxon>
        <taxon>Nicotiana</taxon>
    </lineage>
</organism>
<keyword evidence="1" id="KW-0732">Signal</keyword>
<sequence length="149" mass="16506">MGQKIEANIIQLMAMLILLMLICTSQVSCDLDQKCFRDYIRACFQNPGCYISCGKECSHNSPNNSLIKGFGSKLLSSAEPVTRTIAPPVDTSRKVLGGEKINLDICLERKCVGAPFCWCCYAKSPSGECWIQKQGCEENCHQKYSKALP</sequence>
<evidence type="ECO:0000256" key="1">
    <source>
        <dbReference type="SAM" id="SignalP"/>
    </source>
</evidence>
<accession>A0A1J6HX01</accession>
<proteinExistence type="predicted"/>
<dbReference type="Gramene" id="OIS97349">
    <property type="protein sequence ID" value="OIS97349"/>
    <property type="gene ID" value="A4A49_60551"/>
</dbReference>
<reference evidence="2" key="1">
    <citation type="submission" date="2016-11" db="EMBL/GenBank/DDBJ databases">
        <title>The genome of Nicotiana attenuata.</title>
        <authorList>
            <person name="Xu S."/>
            <person name="Brockmoeller T."/>
            <person name="Gaquerel E."/>
            <person name="Navarro A."/>
            <person name="Kuhl H."/>
            <person name="Gase K."/>
            <person name="Ling Z."/>
            <person name="Zhou W."/>
            <person name="Kreitzer C."/>
            <person name="Stanke M."/>
            <person name="Tang H."/>
            <person name="Lyons E."/>
            <person name="Pandey P."/>
            <person name="Pandey S.P."/>
            <person name="Timmermann B."/>
            <person name="Baldwin I.T."/>
        </authorList>
    </citation>
    <scope>NUCLEOTIDE SEQUENCE [LARGE SCALE GENOMIC DNA]</scope>
    <source>
        <strain evidence="2">UT</strain>
    </source>
</reference>
<dbReference type="AlphaFoldDB" id="A0A1J6HX01"/>
<protein>
    <submittedName>
        <fullName evidence="2">Uncharacterized protein</fullName>
    </submittedName>
</protein>
<evidence type="ECO:0000313" key="2">
    <source>
        <dbReference type="EMBL" id="OIS97349.1"/>
    </source>
</evidence>
<keyword evidence="3" id="KW-1185">Reference proteome</keyword>
<feature type="chain" id="PRO_5013176394" evidence="1">
    <location>
        <begin position="30"/>
        <end position="149"/>
    </location>
</feature>
<dbReference type="EMBL" id="MJEQ01037193">
    <property type="protein sequence ID" value="OIS97349.1"/>
    <property type="molecule type" value="Genomic_DNA"/>
</dbReference>
<comment type="caution">
    <text evidence="2">The sequence shown here is derived from an EMBL/GenBank/DDBJ whole genome shotgun (WGS) entry which is preliminary data.</text>
</comment>
<dbReference type="Proteomes" id="UP000187609">
    <property type="component" value="Unassembled WGS sequence"/>
</dbReference>
<gene>
    <name evidence="2" type="ORF">A4A49_60551</name>
</gene>
<evidence type="ECO:0000313" key="3">
    <source>
        <dbReference type="Proteomes" id="UP000187609"/>
    </source>
</evidence>
<name>A0A1J6HX01_NICAT</name>
<feature type="signal peptide" evidence="1">
    <location>
        <begin position="1"/>
        <end position="29"/>
    </location>
</feature>